<dbReference type="InterPro" id="IPR011990">
    <property type="entry name" value="TPR-like_helical_dom_sf"/>
</dbReference>
<dbReference type="Pfam" id="PF02390">
    <property type="entry name" value="Methyltransf_4"/>
    <property type="match status" value="1"/>
</dbReference>
<evidence type="ECO:0000256" key="7">
    <source>
        <dbReference type="ARBA" id="ARBA00022694"/>
    </source>
</evidence>
<comment type="similarity">
    <text evidence="2">Belongs to the PPR family. P subfamily.</text>
</comment>
<comment type="catalytic activity">
    <reaction evidence="1">
        <text>guanosine(46) in tRNA + S-adenosyl-L-methionine = N(7)-methylguanosine(46) in tRNA + S-adenosyl-L-homocysteine</text>
        <dbReference type="Rhea" id="RHEA:42708"/>
        <dbReference type="Rhea" id="RHEA-COMP:10188"/>
        <dbReference type="Rhea" id="RHEA-COMP:10189"/>
        <dbReference type="ChEBI" id="CHEBI:57856"/>
        <dbReference type="ChEBI" id="CHEBI:59789"/>
        <dbReference type="ChEBI" id="CHEBI:74269"/>
        <dbReference type="ChEBI" id="CHEBI:74480"/>
        <dbReference type="EC" id="2.1.1.33"/>
    </reaction>
</comment>
<protein>
    <recommendedName>
        <fullName evidence="3">tRNA (guanine(46)-N(7))-methyltransferase</fullName>
        <ecNumber evidence="3">2.1.1.33</ecNumber>
    </recommendedName>
</protein>
<dbReference type="InterPro" id="IPR002885">
    <property type="entry name" value="PPR_rpt"/>
</dbReference>
<evidence type="ECO:0000313" key="9">
    <source>
        <dbReference type="EMBL" id="CAE0708030.1"/>
    </source>
</evidence>
<dbReference type="InterPro" id="IPR003358">
    <property type="entry name" value="tRNA_(Gua-N-7)_MeTrfase_Trmb"/>
</dbReference>
<dbReference type="AlphaFoldDB" id="A0A7S4EEU5"/>
<dbReference type="PANTHER" id="PTHR46128">
    <property type="entry name" value="MITOCHONDRIAL GROUP I INTRON SPLICING FACTOR CCM1"/>
    <property type="match status" value="1"/>
</dbReference>
<feature type="compositionally biased region" description="Polar residues" evidence="8">
    <location>
        <begin position="24"/>
        <end position="38"/>
    </location>
</feature>
<evidence type="ECO:0000256" key="3">
    <source>
        <dbReference type="ARBA" id="ARBA00011977"/>
    </source>
</evidence>
<evidence type="ECO:0000256" key="6">
    <source>
        <dbReference type="ARBA" id="ARBA00022691"/>
    </source>
</evidence>
<reference evidence="9" key="1">
    <citation type="submission" date="2021-01" db="EMBL/GenBank/DDBJ databases">
        <authorList>
            <person name="Corre E."/>
            <person name="Pelletier E."/>
            <person name="Niang G."/>
            <person name="Scheremetjew M."/>
            <person name="Finn R."/>
            <person name="Kale V."/>
            <person name="Holt S."/>
            <person name="Cochrane G."/>
            <person name="Meng A."/>
            <person name="Brown T."/>
            <person name="Cohen L."/>
        </authorList>
    </citation>
    <scope>NUCLEOTIDE SEQUENCE</scope>
    <source>
        <strain evidence="9">10249 10 AB</strain>
    </source>
</reference>
<keyword evidence="7" id="KW-0819">tRNA processing</keyword>
<name>A0A7S4EEU5_9STRA</name>
<organism evidence="9">
    <name type="scientific">Pseudo-nitzschia australis</name>
    <dbReference type="NCBI Taxonomy" id="44445"/>
    <lineage>
        <taxon>Eukaryota</taxon>
        <taxon>Sar</taxon>
        <taxon>Stramenopiles</taxon>
        <taxon>Ochrophyta</taxon>
        <taxon>Bacillariophyta</taxon>
        <taxon>Bacillariophyceae</taxon>
        <taxon>Bacillariophycidae</taxon>
        <taxon>Bacillariales</taxon>
        <taxon>Bacillariaceae</taxon>
        <taxon>Pseudo-nitzschia</taxon>
    </lineage>
</organism>
<evidence type="ECO:0000256" key="8">
    <source>
        <dbReference type="SAM" id="MobiDB-lite"/>
    </source>
</evidence>
<proteinExistence type="inferred from homology"/>
<accession>A0A7S4EEU5</accession>
<dbReference type="GO" id="GO:0008176">
    <property type="term" value="F:tRNA (guanine(46)-N7)-methyltransferase activity"/>
    <property type="evidence" value="ECO:0007669"/>
    <property type="project" value="UniProtKB-EC"/>
</dbReference>
<dbReference type="InterPro" id="IPR029063">
    <property type="entry name" value="SAM-dependent_MTases_sf"/>
</dbReference>
<gene>
    <name evidence="9" type="ORF">PAUS00366_LOCUS750</name>
</gene>
<sequence>MLRQSDRGGLSKQRKNHHQKNTKEGFSSQHTAVSSSKRQQLRAHDHGPDNLKKRKIRGPPSEEVLRLSDQLKRLSREKKLDEALTVFWDSSNNNIRDGHHACIMVDMAARCGNIAEGEKLLEKVTKEGTHISVETKTALLKGICHSGDIGKAHELFSSMCLSKAKSNHPNVRTLNTLLRGCLWSAAATCKEGTMLGGVVTAEIAWEKYKSLNTDEDSSNRNSAFDVSSFEYYITLLCQALRVKDAIALISEMKAAFGVSEEQKGTVSSDDQSLTEGLAMAYNALARAYTILNKKEDAIDACKTSLNFSKASKDALKRGSSFSRKRGWKEAEKREDDRRAESNAIYRNHRLSEIETEANTLANIWQDVDIASMDSKALSRGLARRLITRLIFLSGGGTTDIQNNTSESIHQKDGTKKDVAKEVQRDLLNSLYFSYGLAATAVSLGISMDEKLQILKKKDCNRLLGSVGLQGGILKSDGSLDLHRIFSAGIGISKPQKKRKNKSRRVEIELGAGFGDWIVRKAIQDPSTDFLAVELRADRVAQIFARTAILSSVKPVDNLCVVGADSGNLLSIHISDESIDTIYVNHPEPPTQTFGAENANLISIMEGGQEPAHMLSSNVIIAVAKALKRKATSKFVVVTDNYWHGRLICATIEKVMRQNPGLICAVDLTKLDNNQSFVKVEIDAEGSSSSALMFEGKPNESIGYPSGSTEEGGSYFDRLWRAGAGRHAETHARYIVVISPNCGEKSS</sequence>
<dbReference type="Gene3D" id="1.25.40.10">
    <property type="entry name" value="Tetratricopeptide repeat domain"/>
    <property type="match status" value="1"/>
</dbReference>
<dbReference type="InterPro" id="IPR050872">
    <property type="entry name" value="PPR_P_subfamily"/>
</dbReference>
<dbReference type="Pfam" id="PF01535">
    <property type="entry name" value="PPR"/>
    <property type="match status" value="1"/>
</dbReference>
<evidence type="ECO:0000256" key="5">
    <source>
        <dbReference type="ARBA" id="ARBA00022679"/>
    </source>
</evidence>
<keyword evidence="5" id="KW-0808">Transferase</keyword>
<evidence type="ECO:0000256" key="1">
    <source>
        <dbReference type="ARBA" id="ARBA00000142"/>
    </source>
</evidence>
<evidence type="ECO:0000256" key="2">
    <source>
        <dbReference type="ARBA" id="ARBA00007626"/>
    </source>
</evidence>
<dbReference type="EMBL" id="HBIX01000970">
    <property type="protein sequence ID" value="CAE0708030.1"/>
    <property type="molecule type" value="Transcribed_RNA"/>
</dbReference>
<feature type="region of interest" description="Disordered" evidence="8">
    <location>
        <begin position="1"/>
        <end position="64"/>
    </location>
</feature>
<dbReference type="EC" id="2.1.1.33" evidence="3"/>
<dbReference type="Gene3D" id="3.40.50.150">
    <property type="entry name" value="Vaccinia Virus protein VP39"/>
    <property type="match status" value="1"/>
</dbReference>
<keyword evidence="6" id="KW-0949">S-adenosyl-L-methionine</keyword>
<feature type="compositionally biased region" description="Basic and acidic residues" evidence="8">
    <location>
        <begin position="42"/>
        <end position="51"/>
    </location>
</feature>
<evidence type="ECO:0000256" key="4">
    <source>
        <dbReference type="ARBA" id="ARBA00022603"/>
    </source>
</evidence>
<keyword evidence="4" id="KW-0489">Methyltransferase</keyword>
<dbReference type="PANTHER" id="PTHR46128:SF211">
    <property type="entry name" value="PENTACOTRIPEPTIDE-REPEAT REGION OF PRORP DOMAIN-CONTAINING PROTEIN"/>
    <property type="match status" value="1"/>
</dbReference>
<dbReference type="PROSITE" id="PS51625">
    <property type="entry name" value="SAM_MT_TRMB"/>
    <property type="match status" value="1"/>
</dbReference>